<evidence type="ECO:0000256" key="2">
    <source>
        <dbReference type="ARBA" id="ARBA00010644"/>
    </source>
</evidence>
<name>A0A9W8G7Q8_9FUNG</name>
<dbReference type="PROSITE" id="PS01021">
    <property type="entry name" value="COPROGEN_OXIDASE"/>
    <property type="match status" value="1"/>
</dbReference>
<dbReference type="EC" id="1.3.3.3" evidence="4"/>
<evidence type="ECO:0000313" key="7">
    <source>
        <dbReference type="EMBL" id="KAJ2675741.1"/>
    </source>
</evidence>
<dbReference type="NCBIfam" id="NF003727">
    <property type="entry name" value="PRK05330.1"/>
    <property type="match status" value="1"/>
</dbReference>
<dbReference type="InterPro" id="IPR018375">
    <property type="entry name" value="Coprogen_oxidase_CS"/>
</dbReference>
<dbReference type="GO" id="GO:0005737">
    <property type="term" value="C:cytoplasm"/>
    <property type="evidence" value="ECO:0007669"/>
    <property type="project" value="TreeGrafter"/>
</dbReference>
<dbReference type="Proteomes" id="UP001151518">
    <property type="component" value="Unassembled WGS sequence"/>
</dbReference>
<comment type="caution">
    <text evidence="7">The sequence shown here is derived from an EMBL/GenBank/DDBJ whole genome shotgun (WGS) entry which is preliminary data.</text>
</comment>
<proteinExistence type="inferred from homology"/>
<dbReference type="GO" id="GO:0004109">
    <property type="term" value="F:coproporphyrinogen oxidase activity"/>
    <property type="evidence" value="ECO:0007669"/>
    <property type="project" value="UniProtKB-EC"/>
</dbReference>
<dbReference type="EMBL" id="JANBTW010000045">
    <property type="protein sequence ID" value="KAJ2675741.1"/>
    <property type="molecule type" value="Genomic_DNA"/>
</dbReference>
<dbReference type="Pfam" id="PF01218">
    <property type="entry name" value="Coprogen_oxidas"/>
    <property type="match status" value="1"/>
</dbReference>
<dbReference type="GO" id="GO:0006782">
    <property type="term" value="P:protoporphyrinogen IX biosynthetic process"/>
    <property type="evidence" value="ECO:0007669"/>
    <property type="project" value="TreeGrafter"/>
</dbReference>
<keyword evidence="5 7" id="KW-0560">Oxidoreductase</keyword>
<reference evidence="7" key="1">
    <citation type="submission" date="2022-07" db="EMBL/GenBank/DDBJ databases">
        <title>Phylogenomic reconstructions and comparative analyses of Kickxellomycotina fungi.</title>
        <authorList>
            <person name="Reynolds N.K."/>
            <person name="Stajich J.E."/>
            <person name="Barry K."/>
            <person name="Grigoriev I.V."/>
            <person name="Crous P."/>
            <person name="Smith M.E."/>
        </authorList>
    </citation>
    <scope>NUCLEOTIDE SEQUENCE</scope>
    <source>
        <strain evidence="7">NRRL 3115</strain>
    </source>
</reference>
<dbReference type="PRINTS" id="PR00073">
    <property type="entry name" value="COPRGNOXDASE"/>
</dbReference>
<evidence type="ECO:0000256" key="6">
    <source>
        <dbReference type="ARBA" id="ARBA00023244"/>
    </source>
</evidence>
<dbReference type="OrthoDB" id="15318at2759"/>
<dbReference type="AlphaFoldDB" id="A0A9W8G7Q8"/>
<evidence type="ECO:0000256" key="1">
    <source>
        <dbReference type="ARBA" id="ARBA00005168"/>
    </source>
</evidence>
<dbReference type="SUPFAM" id="SSF102886">
    <property type="entry name" value="Coproporphyrinogen III oxidase"/>
    <property type="match status" value="1"/>
</dbReference>
<dbReference type="Gene3D" id="3.40.1500.10">
    <property type="entry name" value="Coproporphyrinogen III oxidase, aerobic"/>
    <property type="match status" value="1"/>
</dbReference>
<dbReference type="InterPro" id="IPR001260">
    <property type="entry name" value="Coprogen_oxidase_aer"/>
</dbReference>
<evidence type="ECO:0000256" key="5">
    <source>
        <dbReference type="ARBA" id="ARBA00023002"/>
    </source>
</evidence>
<evidence type="ECO:0000313" key="8">
    <source>
        <dbReference type="Proteomes" id="UP001151518"/>
    </source>
</evidence>
<comment type="similarity">
    <text evidence="2">Belongs to the aerobic coproporphyrinogen-III oxidase family.</text>
</comment>
<sequence length="442" mass="50361">MLPRLPSANLRALRPLNARAAAVVPALRQLPAAHRAAVQFSSHREYSSESEHKQPKWITFNNAVVCAIAFVLTKQGTEYVLEKCFSKKAPPEGSSAALSKLAVPETIPHADYESEESKPRYYTATQEPMHKRMEEFVLDLQNRLVTALESLEPAQTKFVRDRWEREDGKGYGISCVLQGGEVFEKAGVNVSVIEGTLTPGQLKSMRDRNPQARKALSSGEYDFRVAGISVVVHPRNPFAPTAHKNFRRFEVYRKGAGSEPVMAWFGGGADLTPAYLFEDDVRHFHRTLKIACDAHDPSYYPRFKEWCDTYFTIVHRNETRGVGGIFFDDLEDRAPEELFRFVYDAGNAFIKAYVPLIAKRMRTPYSQREREWQLVRRGHYAEFNLVYDRGTKFGLMTPGARIESILMSLPLTARWEYMNQPEPGSAEDSLLQCVRKSRNWVE</sequence>
<dbReference type="InterPro" id="IPR036406">
    <property type="entry name" value="Coprogen_oxidase_aer_sf"/>
</dbReference>
<gene>
    <name evidence="7" type="primary">HEM13</name>
    <name evidence="7" type="ORF">GGI25_003835</name>
</gene>
<evidence type="ECO:0000256" key="4">
    <source>
        <dbReference type="ARBA" id="ARBA00012869"/>
    </source>
</evidence>
<dbReference type="PANTHER" id="PTHR10755">
    <property type="entry name" value="COPROPORPHYRINOGEN III OXIDASE, MITOCHONDRIAL"/>
    <property type="match status" value="1"/>
</dbReference>
<dbReference type="PANTHER" id="PTHR10755:SF0">
    <property type="entry name" value="OXYGEN-DEPENDENT COPROPORPHYRINOGEN-III OXIDASE, MITOCHONDRIAL"/>
    <property type="match status" value="1"/>
</dbReference>
<protein>
    <recommendedName>
        <fullName evidence="4">coproporphyrinogen oxidase</fullName>
        <ecNumber evidence="4">1.3.3.3</ecNumber>
    </recommendedName>
</protein>
<comment type="subunit">
    <text evidence="3">Homodimer.</text>
</comment>
<accession>A0A9W8G7Q8</accession>
<keyword evidence="6" id="KW-0627">Porphyrin biosynthesis</keyword>
<evidence type="ECO:0000256" key="3">
    <source>
        <dbReference type="ARBA" id="ARBA00011738"/>
    </source>
</evidence>
<organism evidence="7 8">
    <name type="scientific">Coemansia spiralis</name>
    <dbReference type="NCBI Taxonomy" id="417178"/>
    <lineage>
        <taxon>Eukaryota</taxon>
        <taxon>Fungi</taxon>
        <taxon>Fungi incertae sedis</taxon>
        <taxon>Zoopagomycota</taxon>
        <taxon>Kickxellomycotina</taxon>
        <taxon>Kickxellomycetes</taxon>
        <taxon>Kickxellales</taxon>
        <taxon>Kickxellaceae</taxon>
        <taxon>Coemansia</taxon>
    </lineage>
</organism>
<comment type="pathway">
    <text evidence="1">Porphyrin-containing compound metabolism; protoporphyrin-IX biosynthesis; protoporphyrinogen-IX from coproporphyrinogen-III (O2 route): step 1/1.</text>
</comment>